<reference evidence="2" key="1">
    <citation type="journal article" date="2023" name="Mol. Phylogenet. Evol.">
        <title>Genome-scale phylogeny and comparative genomics of the fungal order Sordariales.</title>
        <authorList>
            <person name="Hensen N."/>
            <person name="Bonometti L."/>
            <person name="Westerberg I."/>
            <person name="Brannstrom I.O."/>
            <person name="Guillou S."/>
            <person name="Cros-Aarteil S."/>
            <person name="Calhoun S."/>
            <person name="Haridas S."/>
            <person name="Kuo A."/>
            <person name="Mondo S."/>
            <person name="Pangilinan J."/>
            <person name="Riley R."/>
            <person name="LaButti K."/>
            <person name="Andreopoulos B."/>
            <person name="Lipzen A."/>
            <person name="Chen C."/>
            <person name="Yan M."/>
            <person name="Daum C."/>
            <person name="Ng V."/>
            <person name="Clum A."/>
            <person name="Steindorff A."/>
            <person name="Ohm R.A."/>
            <person name="Martin F."/>
            <person name="Silar P."/>
            <person name="Natvig D.O."/>
            <person name="Lalanne C."/>
            <person name="Gautier V."/>
            <person name="Ament-Velasquez S.L."/>
            <person name="Kruys A."/>
            <person name="Hutchinson M.I."/>
            <person name="Powell A.J."/>
            <person name="Barry K."/>
            <person name="Miller A.N."/>
            <person name="Grigoriev I.V."/>
            <person name="Debuchy R."/>
            <person name="Gladieux P."/>
            <person name="Hiltunen Thoren M."/>
            <person name="Johannesson H."/>
        </authorList>
    </citation>
    <scope>NUCLEOTIDE SEQUENCE</scope>
    <source>
        <strain evidence="2">PSN293</strain>
    </source>
</reference>
<gene>
    <name evidence="2" type="ORF">QBC37DRAFT_47425</name>
</gene>
<comment type="caution">
    <text evidence="2">The sequence shown here is derived from an EMBL/GenBank/DDBJ whole genome shotgun (WGS) entry which is preliminary data.</text>
</comment>
<evidence type="ECO:0000313" key="2">
    <source>
        <dbReference type="EMBL" id="KAK4217553.1"/>
    </source>
</evidence>
<dbReference type="Proteomes" id="UP001301769">
    <property type="component" value="Unassembled WGS sequence"/>
</dbReference>
<feature type="compositionally biased region" description="Basic and acidic residues" evidence="1">
    <location>
        <begin position="221"/>
        <end position="240"/>
    </location>
</feature>
<keyword evidence="3" id="KW-1185">Reference proteome</keyword>
<dbReference type="EMBL" id="MU858059">
    <property type="protein sequence ID" value="KAK4217553.1"/>
    <property type="molecule type" value="Genomic_DNA"/>
</dbReference>
<dbReference type="AlphaFoldDB" id="A0AAN7BB71"/>
<name>A0AAN7BB71_9PEZI</name>
<evidence type="ECO:0000256" key="1">
    <source>
        <dbReference type="SAM" id="MobiDB-lite"/>
    </source>
</evidence>
<feature type="compositionally biased region" description="Basic and acidic residues" evidence="1">
    <location>
        <begin position="320"/>
        <end position="331"/>
    </location>
</feature>
<feature type="region of interest" description="Disordered" evidence="1">
    <location>
        <begin position="220"/>
        <end position="331"/>
    </location>
</feature>
<evidence type="ECO:0000313" key="3">
    <source>
        <dbReference type="Proteomes" id="UP001301769"/>
    </source>
</evidence>
<accession>A0AAN7BB71</accession>
<proteinExistence type="predicted"/>
<organism evidence="2 3">
    <name type="scientific">Rhypophila decipiens</name>
    <dbReference type="NCBI Taxonomy" id="261697"/>
    <lineage>
        <taxon>Eukaryota</taxon>
        <taxon>Fungi</taxon>
        <taxon>Dikarya</taxon>
        <taxon>Ascomycota</taxon>
        <taxon>Pezizomycotina</taxon>
        <taxon>Sordariomycetes</taxon>
        <taxon>Sordariomycetidae</taxon>
        <taxon>Sordariales</taxon>
        <taxon>Naviculisporaceae</taxon>
        <taxon>Rhypophila</taxon>
    </lineage>
</organism>
<feature type="compositionally biased region" description="Polar residues" evidence="1">
    <location>
        <begin position="270"/>
        <end position="304"/>
    </location>
</feature>
<reference evidence="2" key="2">
    <citation type="submission" date="2023-05" db="EMBL/GenBank/DDBJ databases">
        <authorList>
            <consortium name="Lawrence Berkeley National Laboratory"/>
            <person name="Steindorff A."/>
            <person name="Hensen N."/>
            <person name="Bonometti L."/>
            <person name="Westerberg I."/>
            <person name="Brannstrom I.O."/>
            <person name="Guillou S."/>
            <person name="Cros-Aarteil S."/>
            <person name="Calhoun S."/>
            <person name="Haridas S."/>
            <person name="Kuo A."/>
            <person name="Mondo S."/>
            <person name="Pangilinan J."/>
            <person name="Riley R."/>
            <person name="Labutti K."/>
            <person name="Andreopoulos B."/>
            <person name="Lipzen A."/>
            <person name="Chen C."/>
            <person name="Yanf M."/>
            <person name="Daum C."/>
            <person name="Ng V."/>
            <person name="Clum A."/>
            <person name="Ohm R."/>
            <person name="Martin F."/>
            <person name="Silar P."/>
            <person name="Natvig D."/>
            <person name="Lalanne C."/>
            <person name="Gautier V."/>
            <person name="Ament-Velasquez S.L."/>
            <person name="Kruys A."/>
            <person name="Hutchinson M.I."/>
            <person name="Powell A.J."/>
            <person name="Barry K."/>
            <person name="Miller A.N."/>
            <person name="Grigoriev I.V."/>
            <person name="Debuchy R."/>
            <person name="Gladieux P."/>
            <person name="Thoren M.H."/>
            <person name="Johannesson H."/>
        </authorList>
    </citation>
    <scope>NUCLEOTIDE SEQUENCE</scope>
    <source>
        <strain evidence="2">PSN293</strain>
    </source>
</reference>
<sequence>MALSSENYSTHRWTPSAPKQEKWKNVILRDFDTDTQLKINFHSAVCAAFFDRLYTDEDDAELLWVFPEGNEVKKREVKYGNNIAVLFKAMYQFREFYNWKIFWSAIAIGWKANGPCIRTVANILVRARRNYRKDHGLQQSVCQTAKAADLWIEFLDSNVPAQTLVQGYDNILYPSVKEFYENMESKMVNAGRVPRDFTVRSSPPESVPDRPPVRVSVISRVKKEGQGSDQQDDRSIVDRPTRKRSRSPCPSEGPTSKRPNHTVTDGPREATSSVPSKAGDTQSLPSNEQASPPASTNDIPQTKNSSSEEEAPETPPEPIKGCDRASPESRAADVERLITAGALVNLKHANEGIKETVVALRNKMEALADSMAAIVDHVESVRHDVNELNKQQQQQQVDHSLPGQGLSNLEALVQKCATEITSLKADMVGRKIVSDTRAKQQEECQQLLKSTAASSLELMQDMTSYTQTMMNNVSALKSQLQPPPAPPPPVQLDAIKSMMEGLFAKHESKITSQVESLLAQRDDEIKTQIDNQLAKHQESTASQIEYVLVKQLAHVNSSIERITERNSELHSSMEDGLFVPQTGEDMIQFQIDRMVAERRQREQGMQPAIMAEPEQRMQPQVLEDMIQSSVDTVVAKRNNDMQSRMREDIEKIVAEREQRIQPKIEELLSLAQQGSKIQAKFEDIITQQSKIENTISQQAAKLDKILTRPNVEESISETQSNIATHFREQNTRLEKLGDEMSRIRSDVERLAEKFLAPKRTMREAITAAVIDMKEHQETVQRFYNHMSRHGNRSMSELTQIADFLVKLDDTLISARVCINPPVPR</sequence>
<protein>
    <submittedName>
        <fullName evidence="2">Uncharacterized protein</fullName>
    </submittedName>
</protein>